<sequence length="343" mass="37458">MDPASWKAYGKIDPELEAILPRMPPSKRIHEYPDVPALRSGIMENVGKLIAAGIISLPDLSGVHKEGVMIPARDGSSIRALTYRSEASMQSGELGPVIIFFHGGGFVFGPPEAFEKYVVWATKEIGLVVVSLDYRLAPEFPFPTPVHDAIDSVKWVAENGKSIGADLTKGFIVSGESAGGNLAAVAAHVAVDEGLSPPITGVLLQVPVLVHRDVVPQELRPYYTSEEEFKGALILPRETMDFFHKHYNPDLKSPLSSPLLWPSGHKRQPPTYLQLCGMDPLRDEGLIYEHQLREECGVPTKLDVFPGLPHAASSIFPMLSSSARATEKTKEGITWLLSQVRPV</sequence>
<gene>
    <name evidence="3" type="ORF">CC78DRAFT_534990</name>
</gene>
<protein>
    <recommendedName>
        <fullName evidence="2">Alpha/beta hydrolase fold-3 domain-containing protein</fullName>
    </recommendedName>
</protein>
<keyword evidence="1" id="KW-0378">Hydrolase</keyword>
<reference evidence="4" key="1">
    <citation type="journal article" date="2020" name="Stud. Mycol.">
        <title>101 Dothideomycetes genomes: A test case for predicting lifestyles and emergence of pathogens.</title>
        <authorList>
            <person name="Haridas S."/>
            <person name="Albert R."/>
            <person name="Binder M."/>
            <person name="Bloem J."/>
            <person name="LaButti K."/>
            <person name="Salamov A."/>
            <person name="Andreopoulos B."/>
            <person name="Baker S."/>
            <person name="Barry K."/>
            <person name="Bills G."/>
            <person name="Bluhm B."/>
            <person name="Cannon C."/>
            <person name="Castanera R."/>
            <person name="Culley D."/>
            <person name="Daum C."/>
            <person name="Ezra D."/>
            <person name="Gonzalez J."/>
            <person name="Henrissat B."/>
            <person name="Kuo A."/>
            <person name="Liang C."/>
            <person name="Lipzen A."/>
            <person name="Lutzoni F."/>
            <person name="Magnuson J."/>
            <person name="Mondo S."/>
            <person name="Nolan M."/>
            <person name="Ohm R."/>
            <person name="Pangilinan J."/>
            <person name="Park H.-J."/>
            <person name="Ramirez L."/>
            <person name="Alfaro M."/>
            <person name="Sun H."/>
            <person name="Tritt A."/>
            <person name="Yoshinaga Y."/>
            <person name="Zwiers L.-H."/>
            <person name="Turgeon B."/>
            <person name="Goodwin S."/>
            <person name="Spatafora J."/>
            <person name="Crous P."/>
            <person name="Grigoriev I."/>
        </authorList>
    </citation>
    <scope>NUCLEOTIDE SEQUENCE [LARGE SCALE GENOMIC DNA]</scope>
    <source>
        <strain evidence="4">CBS 304.66</strain>
    </source>
</reference>
<evidence type="ECO:0000256" key="1">
    <source>
        <dbReference type="ARBA" id="ARBA00022801"/>
    </source>
</evidence>
<dbReference type="Proteomes" id="UP000800093">
    <property type="component" value="Unassembled WGS sequence"/>
</dbReference>
<evidence type="ECO:0000259" key="2">
    <source>
        <dbReference type="Pfam" id="PF07859"/>
    </source>
</evidence>
<evidence type="ECO:0000313" key="4">
    <source>
        <dbReference type="Proteomes" id="UP000800093"/>
    </source>
</evidence>
<dbReference type="OrthoDB" id="408631at2759"/>
<dbReference type="PANTHER" id="PTHR48081">
    <property type="entry name" value="AB HYDROLASE SUPERFAMILY PROTEIN C4A8.06C"/>
    <property type="match status" value="1"/>
</dbReference>
<dbReference type="GO" id="GO:0016787">
    <property type="term" value="F:hydrolase activity"/>
    <property type="evidence" value="ECO:0007669"/>
    <property type="project" value="UniProtKB-KW"/>
</dbReference>
<proteinExistence type="predicted"/>
<name>A0A9P4N7J5_9PLEO</name>
<evidence type="ECO:0000313" key="3">
    <source>
        <dbReference type="EMBL" id="KAF2262226.1"/>
    </source>
</evidence>
<feature type="domain" description="Alpha/beta hydrolase fold-3" evidence="2">
    <location>
        <begin position="98"/>
        <end position="311"/>
    </location>
</feature>
<organism evidence="3 4">
    <name type="scientific">Lojkania enalia</name>
    <dbReference type="NCBI Taxonomy" id="147567"/>
    <lineage>
        <taxon>Eukaryota</taxon>
        <taxon>Fungi</taxon>
        <taxon>Dikarya</taxon>
        <taxon>Ascomycota</taxon>
        <taxon>Pezizomycotina</taxon>
        <taxon>Dothideomycetes</taxon>
        <taxon>Pleosporomycetidae</taxon>
        <taxon>Pleosporales</taxon>
        <taxon>Pleosporales incertae sedis</taxon>
        <taxon>Lojkania</taxon>
    </lineage>
</organism>
<dbReference type="InterPro" id="IPR050300">
    <property type="entry name" value="GDXG_lipolytic_enzyme"/>
</dbReference>
<accession>A0A9P4N7J5</accession>
<dbReference type="Pfam" id="PF07859">
    <property type="entry name" value="Abhydrolase_3"/>
    <property type="match status" value="1"/>
</dbReference>
<keyword evidence="4" id="KW-1185">Reference proteome</keyword>
<dbReference type="PANTHER" id="PTHR48081:SF8">
    <property type="entry name" value="ALPHA_BETA HYDROLASE FOLD-3 DOMAIN-CONTAINING PROTEIN-RELATED"/>
    <property type="match status" value="1"/>
</dbReference>
<dbReference type="InterPro" id="IPR013094">
    <property type="entry name" value="AB_hydrolase_3"/>
</dbReference>
<dbReference type="SUPFAM" id="SSF53474">
    <property type="entry name" value="alpha/beta-Hydrolases"/>
    <property type="match status" value="1"/>
</dbReference>
<dbReference type="InterPro" id="IPR029058">
    <property type="entry name" value="AB_hydrolase_fold"/>
</dbReference>
<comment type="caution">
    <text evidence="3">The sequence shown here is derived from an EMBL/GenBank/DDBJ whole genome shotgun (WGS) entry which is preliminary data.</text>
</comment>
<dbReference type="Gene3D" id="3.40.50.1820">
    <property type="entry name" value="alpha/beta hydrolase"/>
    <property type="match status" value="1"/>
</dbReference>
<dbReference type="EMBL" id="ML986643">
    <property type="protein sequence ID" value="KAF2262226.1"/>
    <property type="molecule type" value="Genomic_DNA"/>
</dbReference>
<dbReference type="AlphaFoldDB" id="A0A9P4N7J5"/>